<dbReference type="AlphaFoldDB" id="A0A8H6T2F3"/>
<keyword evidence="2" id="KW-0472">Membrane</keyword>
<accession>A0A8H6T2F3</accession>
<evidence type="ECO:0000313" key="4">
    <source>
        <dbReference type="EMBL" id="KAF7308215.1"/>
    </source>
</evidence>
<feature type="signal peptide" evidence="3">
    <location>
        <begin position="1"/>
        <end position="23"/>
    </location>
</feature>
<feature type="compositionally biased region" description="Low complexity" evidence="1">
    <location>
        <begin position="42"/>
        <end position="57"/>
    </location>
</feature>
<feature type="chain" id="PRO_5034354613" evidence="3">
    <location>
        <begin position="24"/>
        <end position="472"/>
    </location>
</feature>
<evidence type="ECO:0000313" key="5">
    <source>
        <dbReference type="Proteomes" id="UP000613580"/>
    </source>
</evidence>
<organism evidence="4 5">
    <name type="scientific">Mycena chlorophos</name>
    <name type="common">Agaric fungus</name>
    <name type="synonym">Agaricus chlorophos</name>
    <dbReference type="NCBI Taxonomy" id="658473"/>
    <lineage>
        <taxon>Eukaryota</taxon>
        <taxon>Fungi</taxon>
        <taxon>Dikarya</taxon>
        <taxon>Basidiomycota</taxon>
        <taxon>Agaricomycotina</taxon>
        <taxon>Agaricomycetes</taxon>
        <taxon>Agaricomycetidae</taxon>
        <taxon>Agaricales</taxon>
        <taxon>Marasmiineae</taxon>
        <taxon>Mycenaceae</taxon>
        <taxon>Mycena</taxon>
    </lineage>
</organism>
<dbReference type="Proteomes" id="UP000613580">
    <property type="component" value="Unassembled WGS sequence"/>
</dbReference>
<feature type="compositionally biased region" description="Low complexity" evidence="1">
    <location>
        <begin position="80"/>
        <end position="92"/>
    </location>
</feature>
<keyword evidence="3" id="KW-0732">Signal</keyword>
<feature type="region of interest" description="Disordered" evidence="1">
    <location>
        <begin position="26"/>
        <end position="92"/>
    </location>
</feature>
<feature type="region of interest" description="Disordered" evidence="1">
    <location>
        <begin position="316"/>
        <end position="353"/>
    </location>
</feature>
<protein>
    <submittedName>
        <fullName evidence="4">Uncharacterized protein</fullName>
    </submittedName>
</protein>
<evidence type="ECO:0000256" key="2">
    <source>
        <dbReference type="SAM" id="Phobius"/>
    </source>
</evidence>
<reference evidence="4" key="1">
    <citation type="submission" date="2020-05" db="EMBL/GenBank/DDBJ databases">
        <title>Mycena genomes resolve the evolution of fungal bioluminescence.</title>
        <authorList>
            <person name="Tsai I.J."/>
        </authorList>
    </citation>
    <scope>NUCLEOTIDE SEQUENCE</scope>
    <source>
        <strain evidence="4">110903Hualien_Pintung</strain>
    </source>
</reference>
<comment type="caution">
    <text evidence="4">The sequence shown here is derived from an EMBL/GenBank/DDBJ whole genome shotgun (WGS) entry which is preliminary data.</text>
</comment>
<keyword evidence="5" id="KW-1185">Reference proteome</keyword>
<keyword evidence="2" id="KW-1133">Transmembrane helix</keyword>
<feature type="transmembrane region" description="Helical" evidence="2">
    <location>
        <begin position="161"/>
        <end position="182"/>
    </location>
</feature>
<evidence type="ECO:0000256" key="3">
    <source>
        <dbReference type="SAM" id="SignalP"/>
    </source>
</evidence>
<dbReference type="EMBL" id="JACAZE010000008">
    <property type="protein sequence ID" value="KAF7308215.1"/>
    <property type="molecule type" value="Genomic_DNA"/>
</dbReference>
<keyword evidence="2" id="KW-0812">Transmembrane</keyword>
<evidence type="ECO:0000256" key="1">
    <source>
        <dbReference type="SAM" id="MobiDB-lite"/>
    </source>
</evidence>
<name>A0A8H6T2F3_MYCCL</name>
<proteinExistence type="predicted"/>
<sequence length="472" mass="48862">MRPSRRGGSIILVVFAVLGLASAAVDSSNGQPTDGVPVGLPSSNSASPSSSAQSKTSIPGFVPPTPSASTSSTHHEFHTTRTTSDTFTSSNTTPVAFFPATNTSTSSSTVIISSPANTTSLQSIHFVPTGVFTTPAPSSTSNSTDTTSLIASKSSSKTTEIAAGVIAPLALLGLVVIAIIMHKRRRRAQDRRQWEKTHESIADAVRATSRAGMQSPVSGFSAYTYSNTNASGGSGWSHMGLVSRPGQMGGGQAQAHHTQMESVDTYDGRSPDPFIMSATPLPGPFSDSFAVPRAESAAGMNFAGVGATRAAAASPQATYHDLPSAEADAPGDDFDPYSQSSHEHPTAGLGHASAGQRKIIMTEYGGAVPAPYSTLPFAPQDTSADFNYTVIVFPQSYLVSAAASGHPPAQSQALFLSTPMAITIAAQNQWSSNGSRTGGNVSIRVQQPEMQFPAAIDRSSSNEQGSYLDGMI</sequence>
<gene>
    <name evidence="4" type="ORF">HMN09_00669400</name>
</gene>